<accession>A0ABD1DGP7</accession>
<name>A0ABD1DGP7_CULPP</name>
<comment type="caution">
    <text evidence="2">The sequence shown here is derived from an EMBL/GenBank/DDBJ whole genome shotgun (WGS) entry which is preliminary data.</text>
</comment>
<sequence>MRRYRRRKRAAEGGGEHGDEFPEGSGAGPSVSNPGKRRRLERVGDATEGSNASGSTSAERMRRLRERRRTGQTTFGRSEQGGATADVTFVAGGVRRGGRRGTADISVPNSASENPEQDPQEGPSRAEEAMPLDIIDDEAELLASMQQTAMWNEDMYLELCPTMNRMPSSILYDENAEELSNPDIYFGFPTTIKQGVQATAPRNSIGGSWLWDYIRLYELDQVMRQTDVVFSTILTAIGEGKKLTDEQKTLIESRFKSVEDCQREAPNAVWLFHQNVDVDRFNREALSGLEGLDSGKLL</sequence>
<feature type="region of interest" description="Disordered" evidence="1">
    <location>
        <begin position="1"/>
        <end position="126"/>
    </location>
</feature>
<evidence type="ECO:0000256" key="1">
    <source>
        <dbReference type="SAM" id="MobiDB-lite"/>
    </source>
</evidence>
<dbReference type="EMBL" id="JBEHCU010005879">
    <property type="protein sequence ID" value="KAL1398480.1"/>
    <property type="molecule type" value="Genomic_DNA"/>
</dbReference>
<dbReference type="AlphaFoldDB" id="A0ABD1DGP7"/>
<reference evidence="2 3" key="1">
    <citation type="submission" date="2024-05" db="EMBL/GenBank/DDBJ databases">
        <title>Culex pipiens pipiens assembly and annotation.</title>
        <authorList>
            <person name="Alout H."/>
            <person name="Durand T."/>
        </authorList>
    </citation>
    <scope>NUCLEOTIDE SEQUENCE [LARGE SCALE GENOMIC DNA]</scope>
    <source>
        <strain evidence="2">HA-2024</strain>
        <tissue evidence="2">Whole body</tissue>
    </source>
</reference>
<feature type="compositionally biased region" description="Polar residues" evidence="1">
    <location>
        <begin position="48"/>
        <end position="58"/>
    </location>
</feature>
<feature type="compositionally biased region" description="Basic and acidic residues" evidence="1">
    <location>
        <begin position="10"/>
        <end position="20"/>
    </location>
</feature>
<proteinExistence type="predicted"/>
<gene>
    <name evidence="2" type="ORF">pipiens_008932</name>
</gene>
<evidence type="ECO:0000313" key="3">
    <source>
        <dbReference type="Proteomes" id="UP001562425"/>
    </source>
</evidence>
<organism evidence="2 3">
    <name type="scientific">Culex pipiens pipiens</name>
    <name type="common">Northern house mosquito</name>
    <dbReference type="NCBI Taxonomy" id="38569"/>
    <lineage>
        <taxon>Eukaryota</taxon>
        <taxon>Metazoa</taxon>
        <taxon>Ecdysozoa</taxon>
        <taxon>Arthropoda</taxon>
        <taxon>Hexapoda</taxon>
        <taxon>Insecta</taxon>
        <taxon>Pterygota</taxon>
        <taxon>Neoptera</taxon>
        <taxon>Endopterygota</taxon>
        <taxon>Diptera</taxon>
        <taxon>Nematocera</taxon>
        <taxon>Culicoidea</taxon>
        <taxon>Culicidae</taxon>
        <taxon>Culicinae</taxon>
        <taxon>Culicini</taxon>
        <taxon>Culex</taxon>
        <taxon>Culex</taxon>
    </lineage>
</organism>
<dbReference type="Proteomes" id="UP001562425">
    <property type="component" value="Unassembled WGS sequence"/>
</dbReference>
<keyword evidence="3" id="KW-1185">Reference proteome</keyword>
<protein>
    <submittedName>
        <fullName evidence="2">Uncharacterized protein</fullName>
    </submittedName>
</protein>
<evidence type="ECO:0000313" key="2">
    <source>
        <dbReference type="EMBL" id="KAL1398480.1"/>
    </source>
</evidence>